<dbReference type="SUPFAM" id="SSF48208">
    <property type="entry name" value="Six-hairpin glycosidases"/>
    <property type="match status" value="1"/>
</dbReference>
<dbReference type="Pfam" id="PF06824">
    <property type="entry name" value="Glyco_hydro_125"/>
    <property type="match status" value="1"/>
</dbReference>
<dbReference type="Gene3D" id="1.50.10.10">
    <property type="match status" value="1"/>
</dbReference>
<accession>A0A4Q7V8Q0</accession>
<evidence type="ECO:0000313" key="3">
    <source>
        <dbReference type="Proteomes" id="UP000293562"/>
    </source>
</evidence>
<dbReference type="InterPro" id="IPR008313">
    <property type="entry name" value="GH125"/>
</dbReference>
<dbReference type="EMBL" id="SHKN01000004">
    <property type="protein sequence ID" value="RZT91870.1"/>
    <property type="molecule type" value="Genomic_DNA"/>
</dbReference>
<proteinExistence type="predicted"/>
<dbReference type="SMART" id="SM01149">
    <property type="entry name" value="DUF1237"/>
    <property type="match status" value="1"/>
</dbReference>
<reference evidence="2 3" key="1">
    <citation type="submission" date="2019-02" db="EMBL/GenBank/DDBJ databases">
        <title>Genomic Encyclopedia of Type Strains, Phase IV (KMG-IV): sequencing the most valuable type-strain genomes for metagenomic binning, comparative biology and taxonomic classification.</title>
        <authorList>
            <person name="Goeker M."/>
        </authorList>
    </citation>
    <scope>NUCLEOTIDE SEQUENCE [LARGE SCALE GENOMIC DNA]</scope>
    <source>
        <strain evidence="2 3">DSM 28825</strain>
    </source>
</reference>
<dbReference type="InterPro" id="IPR012341">
    <property type="entry name" value="6hp_glycosidase-like_sf"/>
</dbReference>
<dbReference type="PANTHER" id="PTHR31047">
    <property type="entry name" value="MEIOTICALLY UP-REGULATED GENE 157 PROTEIN"/>
    <property type="match status" value="1"/>
</dbReference>
<protein>
    <recommendedName>
        <fullName evidence="4">Meiotically up-regulated gene 157 (Mug157) protein</fullName>
    </recommendedName>
</protein>
<evidence type="ECO:0000256" key="1">
    <source>
        <dbReference type="SAM" id="SignalP"/>
    </source>
</evidence>
<name>A0A4Q7V8Q0_9BACT</name>
<keyword evidence="3" id="KW-1185">Reference proteome</keyword>
<keyword evidence="1" id="KW-0732">Signal</keyword>
<evidence type="ECO:0000313" key="2">
    <source>
        <dbReference type="EMBL" id="RZT91870.1"/>
    </source>
</evidence>
<organism evidence="2 3">
    <name type="scientific">Ancylomarina subtilis</name>
    <dbReference type="NCBI Taxonomy" id="1639035"/>
    <lineage>
        <taxon>Bacteria</taxon>
        <taxon>Pseudomonadati</taxon>
        <taxon>Bacteroidota</taxon>
        <taxon>Bacteroidia</taxon>
        <taxon>Marinilabiliales</taxon>
        <taxon>Marinifilaceae</taxon>
        <taxon>Ancylomarina</taxon>
    </lineage>
</organism>
<dbReference type="PANTHER" id="PTHR31047:SF0">
    <property type="entry name" value="MEIOTICALLY UP-REGULATED GENE 157 PROTEIN"/>
    <property type="match status" value="1"/>
</dbReference>
<feature type="chain" id="PRO_5020982696" description="Meiotically up-regulated gene 157 (Mug157) protein" evidence="1">
    <location>
        <begin position="27"/>
        <end position="476"/>
    </location>
</feature>
<evidence type="ECO:0008006" key="4">
    <source>
        <dbReference type="Google" id="ProtNLM"/>
    </source>
</evidence>
<dbReference type="OrthoDB" id="181472at2"/>
<dbReference type="AlphaFoldDB" id="A0A4Q7V8Q0"/>
<dbReference type="InterPro" id="IPR008928">
    <property type="entry name" value="6-hairpin_glycosidase_sf"/>
</dbReference>
<feature type="signal peptide" evidence="1">
    <location>
        <begin position="1"/>
        <end position="26"/>
    </location>
</feature>
<dbReference type="RefSeq" id="WP_130308436.1">
    <property type="nucleotide sequence ID" value="NZ_SHKN01000004.1"/>
</dbReference>
<dbReference type="Proteomes" id="UP000293562">
    <property type="component" value="Unassembled WGS sequence"/>
</dbReference>
<gene>
    <name evidence="2" type="ORF">EV201_3088</name>
</gene>
<comment type="caution">
    <text evidence="2">The sequence shown here is derived from an EMBL/GenBank/DDBJ whole genome shotgun (WGS) entry which is preliminary data.</text>
</comment>
<sequence length="476" mass="54457">MKRRNFLKNSMLFTGGLLLAGGQSFALSKDLIYISNRPKQSERKFVSKAVDKTINKIKRSINNQELGWMFENCFPNTLDTTVKYSEIDGKPDSFVITGDIDAMWLRDSTAQVWPYLPLVEDDKDLKKLFRGLINRQAKCINIDPFANAFNFDKVQKGHWDTDVTDMKPEIYERKWEIDSLCYPIRLAYHYWKTTGDTVCFDATWQNAMQIIVDTFKDQQRKNNQGSYSFLRVTDRFYDNLPGVGFGNPINPVGLIVSSFRPSDDATLFPFLIPSNYFAVVSLKQMSEMLLSLGVKKSLAKEAKDLAKEVETALDKYAISEHLDFGEIMAFEADGFGNQMFMDDANIPNLLSLPYLGVMDLDNPIYKNTRNFVLSKSNPWFFKGKVAEGVGGPHVGLDMIWPMSIIMRAMTSTDDDEIKSCIEMLIKTHAGTGFMHETFHKDNPEKFSRSWFAWANTLFGELILKLYKERPNLLATI</sequence>
<dbReference type="PIRSF" id="PIRSF028846">
    <property type="entry name" value="UCP028846"/>
    <property type="match status" value="1"/>
</dbReference>
<dbReference type="GO" id="GO:0005975">
    <property type="term" value="P:carbohydrate metabolic process"/>
    <property type="evidence" value="ECO:0007669"/>
    <property type="project" value="InterPro"/>
</dbReference>